<protein>
    <submittedName>
        <fullName evidence="1">Retrovirus-related Pol polyprotein from transposon 17.6</fullName>
    </submittedName>
</protein>
<dbReference type="AlphaFoldDB" id="A0A151U5Y3"/>
<dbReference type="SUPFAM" id="SSF56672">
    <property type="entry name" value="DNA/RNA polymerases"/>
    <property type="match status" value="1"/>
</dbReference>
<dbReference type="InterPro" id="IPR043502">
    <property type="entry name" value="DNA/RNA_pol_sf"/>
</dbReference>
<dbReference type="Pfam" id="PF08284">
    <property type="entry name" value="RVP_2"/>
    <property type="match status" value="1"/>
</dbReference>
<dbReference type="Gene3D" id="2.40.70.10">
    <property type="entry name" value="Acid Proteases"/>
    <property type="match status" value="1"/>
</dbReference>
<dbReference type="InterPro" id="IPR032567">
    <property type="entry name" value="RTL1-rel"/>
</dbReference>
<gene>
    <name evidence="1" type="ORF">KK1_007375</name>
</gene>
<dbReference type="Proteomes" id="UP000075243">
    <property type="component" value="Chromosome 2"/>
</dbReference>
<keyword evidence="2" id="KW-1185">Reference proteome</keyword>
<dbReference type="EMBL" id="CM003604">
    <property type="protein sequence ID" value="KYP74689.1"/>
    <property type="molecule type" value="Genomic_DNA"/>
</dbReference>
<organism evidence="1 2">
    <name type="scientific">Cajanus cajan</name>
    <name type="common">Pigeon pea</name>
    <name type="synonym">Cajanus indicus</name>
    <dbReference type="NCBI Taxonomy" id="3821"/>
    <lineage>
        <taxon>Eukaryota</taxon>
        <taxon>Viridiplantae</taxon>
        <taxon>Streptophyta</taxon>
        <taxon>Embryophyta</taxon>
        <taxon>Tracheophyta</taxon>
        <taxon>Spermatophyta</taxon>
        <taxon>Magnoliopsida</taxon>
        <taxon>eudicotyledons</taxon>
        <taxon>Gunneridae</taxon>
        <taxon>Pentapetalae</taxon>
        <taxon>rosids</taxon>
        <taxon>fabids</taxon>
        <taxon>Fabales</taxon>
        <taxon>Fabaceae</taxon>
        <taxon>Papilionoideae</taxon>
        <taxon>50 kb inversion clade</taxon>
        <taxon>NPAAA clade</taxon>
        <taxon>indigoferoid/millettioid clade</taxon>
        <taxon>Phaseoleae</taxon>
        <taxon>Cajanus</taxon>
    </lineage>
</organism>
<dbReference type="Gramene" id="C.cajan_07175.t">
    <property type="protein sequence ID" value="C.cajan_07175.t"/>
    <property type="gene ID" value="C.cajan_07175"/>
</dbReference>
<dbReference type="PANTHER" id="PTHR15503:SF22">
    <property type="entry name" value="TRANSPOSON TY3-I GAG POLYPROTEIN"/>
    <property type="match status" value="1"/>
</dbReference>
<reference evidence="1 2" key="1">
    <citation type="journal article" date="2012" name="Nat. Biotechnol.">
        <title>Draft genome sequence of pigeonpea (Cajanus cajan), an orphan legume crop of resource-poor farmers.</title>
        <authorList>
            <person name="Varshney R.K."/>
            <person name="Chen W."/>
            <person name="Li Y."/>
            <person name="Bharti A.K."/>
            <person name="Saxena R.K."/>
            <person name="Schlueter J.A."/>
            <person name="Donoghue M.T."/>
            <person name="Azam S."/>
            <person name="Fan G."/>
            <person name="Whaley A.M."/>
            <person name="Farmer A.D."/>
            <person name="Sheridan J."/>
            <person name="Iwata A."/>
            <person name="Tuteja R."/>
            <person name="Penmetsa R.V."/>
            <person name="Wu W."/>
            <person name="Upadhyaya H.D."/>
            <person name="Yang S.P."/>
            <person name="Shah T."/>
            <person name="Saxena K.B."/>
            <person name="Michael T."/>
            <person name="McCombie W.R."/>
            <person name="Yang B."/>
            <person name="Zhang G."/>
            <person name="Yang H."/>
            <person name="Wang J."/>
            <person name="Spillane C."/>
            <person name="Cook D.R."/>
            <person name="May G.D."/>
            <person name="Xu X."/>
            <person name="Jackson S.A."/>
        </authorList>
    </citation>
    <scope>NUCLEOTIDE SEQUENCE [LARGE SCALE GENOMIC DNA]</scope>
    <source>
        <strain evidence="2">cv. Asha</strain>
    </source>
</reference>
<dbReference type="CDD" id="cd00303">
    <property type="entry name" value="retropepsin_like"/>
    <property type="match status" value="1"/>
</dbReference>
<sequence length="241" mass="27821">MKGLIKKQVVPFLMDTGSAHNFISANWVKTLELKSQSIRNFPVMVASDKELFITRSCTQVEWKFNDHIFQADYLVLPSSAFGVILGMQWFKTLGEISWNYGQLTMKLEHDKKRVCLQGPVCYSDLEDEALHKFPHSQQSALTQLLENYQQLFKEPTTLPPKRQYDHQISLVSNKPFCLKPYKYPHAQKEEIERQVKALLTTGFIRKSGSCYASPLVLVKKKGGSRRFCTDFRKLNALKIKQ</sequence>
<accession>A0A151U5Y3</accession>
<dbReference type="SUPFAM" id="SSF50630">
    <property type="entry name" value="Acid proteases"/>
    <property type="match status" value="1"/>
</dbReference>
<evidence type="ECO:0000313" key="2">
    <source>
        <dbReference type="Proteomes" id="UP000075243"/>
    </source>
</evidence>
<dbReference type="InterPro" id="IPR021109">
    <property type="entry name" value="Peptidase_aspartic_dom_sf"/>
</dbReference>
<evidence type="ECO:0000313" key="1">
    <source>
        <dbReference type="EMBL" id="KYP74689.1"/>
    </source>
</evidence>
<dbReference type="PANTHER" id="PTHR15503">
    <property type="entry name" value="LDOC1 RELATED"/>
    <property type="match status" value="1"/>
</dbReference>
<proteinExistence type="predicted"/>
<name>A0A151U5Y3_CAJCA</name>
<dbReference type="STRING" id="3821.A0A151U5Y3"/>
<dbReference type="Gene3D" id="3.10.10.10">
    <property type="entry name" value="HIV Type 1 Reverse Transcriptase, subunit A, domain 1"/>
    <property type="match status" value="1"/>
</dbReference>